<keyword evidence="4" id="KW-0812">Transmembrane</keyword>
<dbReference type="FunFam" id="3.40.50.2000:FF:000037">
    <property type="entry name" value="Glycosyltransferase"/>
    <property type="match status" value="1"/>
</dbReference>
<comment type="caution">
    <text evidence="5">The sequence shown here is derived from an EMBL/GenBank/DDBJ whole genome shotgun (WGS) entry which is preliminary data.</text>
</comment>
<evidence type="ECO:0000256" key="2">
    <source>
        <dbReference type="ARBA" id="ARBA00022676"/>
    </source>
</evidence>
<keyword evidence="4" id="KW-0472">Membrane</keyword>
<dbReference type="EMBL" id="JXTC01000089">
    <property type="protein sequence ID" value="PON89833.1"/>
    <property type="molecule type" value="Genomic_DNA"/>
</dbReference>
<accession>A0A2P5EWC0</accession>
<dbReference type="FunCoup" id="A0A2P5EWC0">
    <property type="interactions" value="18"/>
</dbReference>
<dbReference type="GO" id="GO:0035251">
    <property type="term" value="F:UDP-glucosyltransferase activity"/>
    <property type="evidence" value="ECO:0007669"/>
    <property type="project" value="InterPro"/>
</dbReference>
<dbReference type="InterPro" id="IPR002213">
    <property type="entry name" value="UDP_glucos_trans"/>
</dbReference>
<evidence type="ECO:0000256" key="1">
    <source>
        <dbReference type="ARBA" id="ARBA00009995"/>
    </source>
</evidence>
<evidence type="ECO:0000313" key="6">
    <source>
        <dbReference type="Proteomes" id="UP000237000"/>
    </source>
</evidence>
<dbReference type="SUPFAM" id="SSF53756">
    <property type="entry name" value="UDP-Glycosyltransferase/glycogen phosphorylase"/>
    <property type="match status" value="1"/>
</dbReference>
<dbReference type="AlphaFoldDB" id="A0A2P5EWC0"/>
<reference evidence="6" key="1">
    <citation type="submission" date="2016-06" db="EMBL/GenBank/DDBJ databases">
        <title>Parallel loss of symbiosis genes in relatives of nitrogen-fixing non-legume Parasponia.</title>
        <authorList>
            <person name="Van Velzen R."/>
            <person name="Holmer R."/>
            <person name="Bu F."/>
            <person name="Rutten L."/>
            <person name="Van Zeijl A."/>
            <person name="Liu W."/>
            <person name="Santuari L."/>
            <person name="Cao Q."/>
            <person name="Sharma T."/>
            <person name="Shen D."/>
            <person name="Roswanjaya Y."/>
            <person name="Wardhani T."/>
            <person name="Kalhor M.S."/>
            <person name="Jansen J."/>
            <person name="Van den Hoogen J."/>
            <person name="Gungor B."/>
            <person name="Hartog M."/>
            <person name="Hontelez J."/>
            <person name="Verver J."/>
            <person name="Yang W.-C."/>
            <person name="Schijlen E."/>
            <person name="Repin R."/>
            <person name="Schilthuizen M."/>
            <person name="Schranz E."/>
            <person name="Heidstra R."/>
            <person name="Miyata K."/>
            <person name="Fedorova E."/>
            <person name="Kohlen W."/>
            <person name="Bisseling T."/>
            <person name="Smit S."/>
            <person name="Geurts R."/>
        </authorList>
    </citation>
    <scope>NUCLEOTIDE SEQUENCE [LARGE SCALE GENOMIC DNA]</scope>
    <source>
        <strain evidence="6">cv. RG33-2</strain>
    </source>
</reference>
<dbReference type="PANTHER" id="PTHR48049">
    <property type="entry name" value="GLYCOSYLTRANSFERASE"/>
    <property type="match status" value="1"/>
</dbReference>
<sequence length="479" mass="53416">MERTSRENLHVVVFPWLAIGHLIPFFHLSKHLAQKGHKVYFISTPKNLTKIPKIPPHLSSLLNLVSFPLPQIPNLPLDAESAADVPFRTQALLKRAFDSLEPALAAFLESSTPDWVILDYASHWLYRRAAELGVSRAFLSLFNAAMLSFLGPPAGLIDGRDGGSSPEDFAAVPKWVPFETGVAYRVHEIAKNLDREIDLNNDSTTPDLVRFGLAADESDVVAVKSRPEFEPEWFGLLGELYRRPVFPVGFLPPVVEDDGGGDDVEWVGIKDWLDEREEESVVYVALGTEATLTRDELTELALGLERSELPFFWVIRNSPGSDQPESDKLPDGFVERVKDRGMVHFGWAPQVRILSHDSVGGFLTHCGWNSVVEGLGLGRVLVLLPMVNDQGINARLLSEKGVGLEIPRNELDGSFGSDSVAESIRLAMVDESGESLRVKVKNMRNLFGDKEGNDRYLNEFISFLKESRMSFLKDNRTRT</sequence>
<dbReference type="InParanoid" id="A0A2P5EWC0"/>
<keyword evidence="4" id="KW-1133">Transmembrane helix</keyword>
<feature type="transmembrane region" description="Helical" evidence="4">
    <location>
        <begin position="9"/>
        <end position="28"/>
    </location>
</feature>
<name>A0A2P5EWC0_TREOI</name>
<organism evidence="5 6">
    <name type="scientific">Trema orientale</name>
    <name type="common">Charcoal tree</name>
    <name type="synonym">Celtis orientalis</name>
    <dbReference type="NCBI Taxonomy" id="63057"/>
    <lineage>
        <taxon>Eukaryota</taxon>
        <taxon>Viridiplantae</taxon>
        <taxon>Streptophyta</taxon>
        <taxon>Embryophyta</taxon>
        <taxon>Tracheophyta</taxon>
        <taxon>Spermatophyta</taxon>
        <taxon>Magnoliopsida</taxon>
        <taxon>eudicotyledons</taxon>
        <taxon>Gunneridae</taxon>
        <taxon>Pentapetalae</taxon>
        <taxon>rosids</taxon>
        <taxon>fabids</taxon>
        <taxon>Rosales</taxon>
        <taxon>Cannabaceae</taxon>
        <taxon>Trema</taxon>
    </lineage>
</organism>
<dbReference type="PANTHER" id="PTHR48049:SF138">
    <property type="entry name" value="UDP-GLYCOSYLTRANSFERASE 91C1"/>
    <property type="match status" value="1"/>
</dbReference>
<evidence type="ECO:0000313" key="5">
    <source>
        <dbReference type="EMBL" id="PON89833.1"/>
    </source>
</evidence>
<keyword evidence="3 5" id="KW-0808">Transferase</keyword>
<evidence type="ECO:0000256" key="4">
    <source>
        <dbReference type="SAM" id="Phobius"/>
    </source>
</evidence>
<dbReference type="Gene3D" id="3.40.50.2000">
    <property type="entry name" value="Glycogen Phosphorylase B"/>
    <property type="match status" value="2"/>
</dbReference>
<gene>
    <name evidence="5" type="ORF">TorRG33x02_143560</name>
</gene>
<dbReference type="OrthoDB" id="5835829at2759"/>
<dbReference type="CDD" id="cd03784">
    <property type="entry name" value="GT1_Gtf-like"/>
    <property type="match status" value="1"/>
</dbReference>
<comment type="similarity">
    <text evidence="1">Belongs to the UDP-glycosyltransferase family.</text>
</comment>
<proteinExistence type="inferred from homology"/>
<evidence type="ECO:0000256" key="3">
    <source>
        <dbReference type="ARBA" id="ARBA00022679"/>
    </source>
</evidence>
<keyword evidence="6" id="KW-1185">Reference proteome</keyword>
<dbReference type="Proteomes" id="UP000237000">
    <property type="component" value="Unassembled WGS sequence"/>
</dbReference>
<keyword evidence="2" id="KW-0328">Glycosyltransferase</keyword>
<dbReference type="InterPro" id="IPR050481">
    <property type="entry name" value="UDP-glycosyltransf_plant"/>
</dbReference>
<protein>
    <submittedName>
        <fullName evidence="5">UDP-glucuronosyl/UDP-glucosyltransferase</fullName>
    </submittedName>
</protein>
<dbReference type="Pfam" id="PF00201">
    <property type="entry name" value="UDPGT"/>
    <property type="match status" value="1"/>
</dbReference>